<dbReference type="Gene3D" id="3.40.50.200">
    <property type="entry name" value="Peptidase S8/S53 domain"/>
    <property type="match status" value="1"/>
</dbReference>
<evidence type="ECO:0000313" key="11">
    <source>
        <dbReference type="Proteomes" id="UP001623592"/>
    </source>
</evidence>
<dbReference type="InterPro" id="IPR036852">
    <property type="entry name" value="Peptidase_S8/S53_dom_sf"/>
</dbReference>
<evidence type="ECO:0000256" key="7">
    <source>
        <dbReference type="SAM" id="MobiDB-lite"/>
    </source>
</evidence>
<dbReference type="InterPro" id="IPR050131">
    <property type="entry name" value="Peptidase_S8_subtilisin-like"/>
</dbReference>
<evidence type="ECO:0000256" key="2">
    <source>
        <dbReference type="ARBA" id="ARBA00022670"/>
    </source>
</evidence>
<keyword evidence="11" id="KW-1185">Reference proteome</keyword>
<dbReference type="InterPro" id="IPR015500">
    <property type="entry name" value="Peptidase_S8_subtilisin-rel"/>
</dbReference>
<dbReference type="PROSITE" id="PS51892">
    <property type="entry name" value="SUBTILASE"/>
    <property type="match status" value="1"/>
</dbReference>
<evidence type="ECO:0000256" key="8">
    <source>
        <dbReference type="SAM" id="SignalP"/>
    </source>
</evidence>
<dbReference type="InterPro" id="IPR022398">
    <property type="entry name" value="Peptidase_S8_His-AS"/>
</dbReference>
<keyword evidence="8" id="KW-0732">Signal</keyword>
<feature type="signal peptide" evidence="8">
    <location>
        <begin position="1"/>
        <end position="22"/>
    </location>
</feature>
<proteinExistence type="inferred from homology"/>
<evidence type="ECO:0000256" key="1">
    <source>
        <dbReference type="ARBA" id="ARBA00011073"/>
    </source>
</evidence>
<dbReference type="PANTHER" id="PTHR43806:SF11">
    <property type="entry name" value="CEREVISIN-RELATED"/>
    <property type="match status" value="1"/>
</dbReference>
<dbReference type="PROSITE" id="PS00136">
    <property type="entry name" value="SUBTILASE_ASP"/>
    <property type="match status" value="1"/>
</dbReference>
<gene>
    <name evidence="10" type="ORF">ACJDT4_22620</name>
</gene>
<feature type="region of interest" description="Disordered" evidence="7">
    <location>
        <begin position="180"/>
        <end position="201"/>
    </location>
</feature>
<dbReference type="Proteomes" id="UP001623592">
    <property type="component" value="Unassembled WGS sequence"/>
</dbReference>
<organism evidence="10 11">
    <name type="scientific">Clostridium neuense</name>
    <dbReference type="NCBI Taxonomy" id="1728934"/>
    <lineage>
        <taxon>Bacteria</taxon>
        <taxon>Bacillati</taxon>
        <taxon>Bacillota</taxon>
        <taxon>Clostridia</taxon>
        <taxon>Eubacteriales</taxon>
        <taxon>Clostridiaceae</taxon>
        <taxon>Clostridium</taxon>
    </lineage>
</organism>
<feature type="domain" description="Peptidase S8/S53" evidence="9">
    <location>
        <begin position="146"/>
        <end position="457"/>
    </location>
</feature>
<keyword evidence="2 5" id="KW-0645">Protease</keyword>
<sequence length="469" mass="50626">MKKIKKYLCFLLILLISFMANPSYNIKAEGVSKQKTNLSITFADNINHDVEKLVTKSGGQVVSEFPKIGALKVKCSDEIVPQILECSGVESISPSLEMKLPSEKVISFNEEKAVSSEASDLYDKYQWDIKKVTNDGESYKLGTGNHNVVVGIIDSGIDENHPDLKPNILGGENFVPANYKNDSTETGDKSDIQDRNGHGSHVAGTIAGNGRIKGVAPNIGIKAYRVFGKEGTTDTSIIVNSIIKATDDGVNVISLSLGGYGLKGKCFWKDPKTGKVKRVGNDIADMDIYKRAVKYAIKHNVVVVAAVGNEALNCDNKKSVTNYINSQNTDKAFTYEGLGYELPASVKGVIGVSAVGPTDKLASYSNYGRGFVDVTAPGGDLLNVDKSDYYDLCLSSYLNRGYAFMAGTSMSTPKVSAVAALAICKYGNVGTKKISKIIYSSCEKLNNDPTEMYYGHGLVNAYKLLKGQD</sequence>
<evidence type="ECO:0000256" key="3">
    <source>
        <dbReference type="ARBA" id="ARBA00022801"/>
    </source>
</evidence>
<keyword evidence="3 5" id="KW-0378">Hydrolase</keyword>
<dbReference type="EMBL" id="JBJIAA010000028">
    <property type="protein sequence ID" value="MFL0253204.1"/>
    <property type="molecule type" value="Genomic_DNA"/>
</dbReference>
<feature type="chain" id="PRO_5046992771" evidence="8">
    <location>
        <begin position="23"/>
        <end position="469"/>
    </location>
</feature>
<keyword evidence="4 5" id="KW-0720">Serine protease</keyword>
<dbReference type="PANTHER" id="PTHR43806">
    <property type="entry name" value="PEPTIDASE S8"/>
    <property type="match status" value="1"/>
</dbReference>
<feature type="active site" description="Charge relay system" evidence="5">
    <location>
        <position position="409"/>
    </location>
</feature>
<evidence type="ECO:0000256" key="6">
    <source>
        <dbReference type="RuleBase" id="RU003355"/>
    </source>
</evidence>
<dbReference type="InterPro" id="IPR023827">
    <property type="entry name" value="Peptidase_S8_Asp-AS"/>
</dbReference>
<comment type="caution">
    <text evidence="10">The sequence shown here is derived from an EMBL/GenBank/DDBJ whole genome shotgun (WGS) entry which is preliminary data.</text>
</comment>
<protein>
    <submittedName>
        <fullName evidence="10">S8 family peptidase</fullName>
    </submittedName>
</protein>
<dbReference type="RefSeq" id="WP_406789872.1">
    <property type="nucleotide sequence ID" value="NZ_JBJIAA010000028.1"/>
</dbReference>
<evidence type="ECO:0000256" key="4">
    <source>
        <dbReference type="ARBA" id="ARBA00022825"/>
    </source>
</evidence>
<dbReference type="InterPro" id="IPR000209">
    <property type="entry name" value="Peptidase_S8/S53_dom"/>
</dbReference>
<feature type="compositionally biased region" description="Basic and acidic residues" evidence="7">
    <location>
        <begin position="182"/>
        <end position="197"/>
    </location>
</feature>
<dbReference type="Pfam" id="PF00082">
    <property type="entry name" value="Peptidase_S8"/>
    <property type="match status" value="1"/>
</dbReference>
<accession>A0ABW8TKU9</accession>
<dbReference type="PROSITE" id="PS00137">
    <property type="entry name" value="SUBTILASE_HIS"/>
    <property type="match status" value="1"/>
</dbReference>
<dbReference type="SUPFAM" id="SSF52743">
    <property type="entry name" value="Subtilisin-like"/>
    <property type="match status" value="1"/>
</dbReference>
<dbReference type="CDD" id="cd07482">
    <property type="entry name" value="Peptidases_S8_Lantibiotic_specific_protease"/>
    <property type="match status" value="1"/>
</dbReference>
<dbReference type="PROSITE" id="PS00138">
    <property type="entry name" value="SUBTILASE_SER"/>
    <property type="match status" value="1"/>
</dbReference>
<dbReference type="InterPro" id="IPR023828">
    <property type="entry name" value="Peptidase_S8_Ser-AS"/>
</dbReference>
<evidence type="ECO:0000313" key="10">
    <source>
        <dbReference type="EMBL" id="MFL0253204.1"/>
    </source>
</evidence>
<name>A0ABW8TKU9_9CLOT</name>
<comment type="similarity">
    <text evidence="1 5 6">Belongs to the peptidase S8 family.</text>
</comment>
<evidence type="ECO:0000256" key="5">
    <source>
        <dbReference type="PROSITE-ProRule" id="PRU01240"/>
    </source>
</evidence>
<evidence type="ECO:0000259" key="9">
    <source>
        <dbReference type="Pfam" id="PF00082"/>
    </source>
</evidence>
<reference evidence="10 11" key="1">
    <citation type="submission" date="2024-11" db="EMBL/GenBank/DDBJ databases">
        <authorList>
            <person name="Heng Y.C."/>
            <person name="Lim A.C.H."/>
            <person name="Lee J.K.Y."/>
            <person name="Kittelmann S."/>
        </authorList>
    </citation>
    <scope>NUCLEOTIDE SEQUENCE [LARGE SCALE GENOMIC DNA]</scope>
    <source>
        <strain evidence="10 11">WILCCON 0114</strain>
    </source>
</reference>
<feature type="active site" description="Charge relay system" evidence="5">
    <location>
        <position position="198"/>
    </location>
</feature>
<dbReference type="InterPro" id="IPR008357">
    <property type="entry name" value="Lanit_process"/>
</dbReference>
<feature type="active site" description="Charge relay system" evidence="5">
    <location>
        <position position="154"/>
    </location>
</feature>
<dbReference type="PRINTS" id="PR00723">
    <property type="entry name" value="SUBTILISIN"/>
</dbReference>